<evidence type="ECO:0000313" key="3">
    <source>
        <dbReference type="Proteomes" id="UP000054516"/>
    </source>
</evidence>
<dbReference type="STRING" id="77044.A0A1S8ABG2"/>
<accession>A0A1S8ABG2</accession>
<dbReference type="AlphaFoldDB" id="A0A1S8ABG2"/>
<organism evidence="2">
    <name type="scientific">Rosellinia necatrix</name>
    <name type="common">White root-rot fungus</name>
    <dbReference type="NCBI Taxonomy" id="77044"/>
    <lineage>
        <taxon>Eukaryota</taxon>
        <taxon>Fungi</taxon>
        <taxon>Dikarya</taxon>
        <taxon>Ascomycota</taxon>
        <taxon>Pezizomycotina</taxon>
        <taxon>Sordariomycetes</taxon>
        <taxon>Xylariomycetidae</taxon>
        <taxon>Xylariales</taxon>
        <taxon>Xylariaceae</taxon>
        <taxon>Rosellinia</taxon>
    </lineage>
</organism>
<dbReference type="Gene3D" id="3.40.50.150">
    <property type="entry name" value="Vaccinia Virus protein VP39"/>
    <property type="match status" value="1"/>
</dbReference>
<protein>
    <submittedName>
        <fullName evidence="2">Putative SAM-dependent methyltransferase</fullName>
    </submittedName>
</protein>
<reference evidence="2" key="1">
    <citation type="submission" date="2016-03" db="EMBL/GenBank/DDBJ databases">
        <title>Draft genome sequence of Rosellinia necatrix.</title>
        <authorList>
            <person name="Kanematsu S."/>
        </authorList>
    </citation>
    <scope>NUCLEOTIDE SEQUENCE [LARGE SCALE GENOMIC DNA]</scope>
    <source>
        <strain evidence="2">W97</strain>
    </source>
</reference>
<dbReference type="InterPro" id="IPR029063">
    <property type="entry name" value="SAM-dependent_MTases_sf"/>
</dbReference>
<dbReference type="GO" id="GO:0032259">
    <property type="term" value="P:methylation"/>
    <property type="evidence" value="ECO:0007669"/>
    <property type="project" value="UniProtKB-KW"/>
</dbReference>
<gene>
    <name evidence="2" type="ORF">SAMD00023353_13300040</name>
</gene>
<keyword evidence="2" id="KW-0808">Transferase</keyword>
<dbReference type="GO" id="GO:0008757">
    <property type="term" value="F:S-adenosylmethionine-dependent methyltransferase activity"/>
    <property type="evidence" value="ECO:0007669"/>
    <property type="project" value="InterPro"/>
</dbReference>
<dbReference type="SUPFAM" id="SSF53335">
    <property type="entry name" value="S-adenosyl-L-methionine-dependent methyltransferases"/>
    <property type="match status" value="1"/>
</dbReference>
<keyword evidence="3" id="KW-1185">Reference proteome</keyword>
<evidence type="ECO:0000259" key="1">
    <source>
        <dbReference type="Pfam" id="PF08241"/>
    </source>
</evidence>
<keyword evidence="2" id="KW-0489">Methyltransferase</keyword>
<dbReference type="EMBL" id="DF977578">
    <property type="protein sequence ID" value="GAW27417.1"/>
    <property type="molecule type" value="Genomic_DNA"/>
</dbReference>
<feature type="domain" description="Methyltransferase type 11" evidence="1">
    <location>
        <begin position="2"/>
        <end position="64"/>
    </location>
</feature>
<dbReference type="OrthoDB" id="66144at2759"/>
<dbReference type="Proteomes" id="UP000054516">
    <property type="component" value="Unassembled WGS sequence"/>
</dbReference>
<dbReference type="Pfam" id="PF08241">
    <property type="entry name" value="Methyltransf_11"/>
    <property type="match status" value="1"/>
</dbReference>
<sequence>MLDRVRGMTSNDEIAYEADLEDARLPKAEYDVVFSALTCHYLEKLLRLMIEISGTLKTGGSLVFSAEHPLFTAPTEPGLVTDPGWDIELVRLTFLLMGARKN</sequence>
<name>A0A1S8ABG2_ROSNE</name>
<dbReference type="InterPro" id="IPR013216">
    <property type="entry name" value="Methyltransf_11"/>
</dbReference>
<evidence type="ECO:0000313" key="2">
    <source>
        <dbReference type="EMBL" id="GAW27417.1"/>
    </source>
</evidence>
<proteinExistence type="predicted"/>